<dbReference type="Proteomes" id="UP001215280">
    <property type="component" value="Unassembled WGS sequence"/>
</dbReference>
<feature type="region of interest" description="Disordered" evidence="1">
    <location>
        <begin position="1"/>
        <end position="61"/>
    </location>
</feature>
<dbReference type="AlphaFoldDB" id="A0AAD7IMB9"/>
<feature type="compositionally biased region" description="Polar residues" evidence="1">
    <location>
        <begin position="145"/>
        <end position="155"/>
    </location>
</feature>
<evidence type="ECO:0000256" key="1">
    <source>
        <dbReference type="SAM" id="MobiDB-lite"/>
    </source>
</evidence>
<feature type="region of interest" description="Disordered" evidence="1">
    <location>
        <begin position="142"/>
        <end position="178"/>
    </location>
</feature>
<name>A0AAD7IMB9_9AGAR</name>
<keyword evidence="3" id="KW-1185">Reference proteome</keyword>
<comment type="caution">
    <text evidence="2">The sequence shown here is derived from an EMBL/GenBank/DDBJ whole genome shotgun (WGS) entry which is preliminary data.</text>
</comment>
<evidence type="ECO:0000313" key="2">
    <source>
        <dbReference type="EMBL" id="KAJ7746118.1"/>
    </source>
</evidence>
<reference evidence="2" key="1">
    <citation type="submission" date="2023-03" db="EMBL/GenBank/DDBJ databases">
        <title>Massive genome expansion in bonnet fungi (Mycena s.s.) driven by repeated elements and novel gene families across ecological guilds.</title>
        <authorList>
            <consortium name="Lawrence Berkeley National Laboratory"/>
            <person name="Harder C.B."/>
            <person name="Miyauchi S."/>
            <person name="Viragh M."/>
            <person name="Kuo A."/>
            <person name="Thoen E."/>
            <person name="Andreopoulos B."/>
            <person name="Lu D."/>
            <person name="Skrede I."/>
            <person name="Drula E."/>
            <person name="Henrissat B."/>
            <person name="Morin E."/>
            <person name="Kohler A."/>
            <person name="Barry K."/>
            <person name="LaButti K."/>
            <person name="Morin E."/>
            <person name="Salamov A."/>
            <person name="Lipzen A."/>
            <person name="Mereny Z."/>
            <person name="Hegedus B."/>
            <person name="Baldrian P."/>
            <person name="Stursova M."/>
            <person name="Weitz H."/>
            <person name="Taylor A."/>
            <person name="Grigoriev I.V."/>
            <person name="Nagy L.G."/>
            <person name="Martin F."/>
            <person name="Kauserud H."/>
        </authorList>
    </citation>
    <scope>NUCLEOTIDE SEQUENCE</scope>
    <source>
        <strain evidence="2">CBHHK188m</strain>
    </source>
</reference>
<dbReference type="EMBL" id="JARJLG010000099">
    <property type="protein sequence ID" value="KAJ7746118.1"/>
    <property type="molecule type" value="Genomic_DNA"/>
</dbReference>
<accession>A0AAD7IMB9</accession>
<evidence type="ECO:0000313" key="3">
    <source>
        <dbReference type="Proteomes" id="UP001215280"/>
    </source>
</evidence>
<feature type="compositionally biased region" description="Polar residues" evidence="1">
    <location>
        <begin position="1"/>
        <end position="12"/>
    </location>
</feature>
<sequence length="213" mass="23340">MSPHTNDGSGTESKMGEGKIPGVGIRTETAMENGRETEIGQRRKFGIGSITKRDKDNGARTSDYTVRIERDADWVQTRATQRKRPREEGMITRECVPSFSKAEVGLSGGESAGHIGNQCRANQYRRNKDVMIKAAGMKRMRDNDTTISDDGTIQQRGVGGEPLTVWPSGGQSGHSGERNVIRNDIVHFCFCMGERRNGDPEIASNQANPGGWA</sequence>
<proteinExistence type="predicted"/>
<organism evidence="2 3">
    <name type="scientific">Mycena maculata</name>
    <dbReference type="NCBI Taxonomy" id="230809"/>
    <lineage>
        <taxon>Eukaryota</taxon>
        <taxon>Fungi</taxon>
        <taxon>Dikarya</taxon>
        <taxon>Basidiomycota</taxon>
        <taxon>Agaricomycotina</taxon>
        <taxon>Agaricomycetes</taxon>
        <taxon>Agaricomycetidae</taxon>
        <taxon>Agaricales</taxon>
        <taxon>Marasmiineae</taxon>
        <taxon>Mycenaceae</taxon>
        <taxon>Mycena</taxon>
    </lineage>
</organism>
<protein>
    <submittedName>
        <fullName evidence="2">Uncharacterized protein</fullName>
    </submittedName>
</protein>
<gene>
    <name evidence="2" type="ORF">DFH07DRAFT_942690</name>
</gene>